<dbReference type="Pfam" id="PF00072">
    <property type="entry name" value="Response_reg"/>
    <property type="match status" value="1"/>
</dbReference>
<dbReference type="InterPro" id="IPR001789">
    <property type="entry name" value="Sig_transdc_resp-reg_receiver"/>
</dbReference>
<reference evidence="4 5" key="1">
    <citation type="submission" date="2016-08" db="EMBL/GenBank/DDBJ databases">
        <title>Draft genome of the agarase producing Sphingomonas sp. MCT13.</title>
        <authorList>
            <person name="D'Andrea M.M."/>
            <person name="Rossolini G.M."/>
            <person name="Thaller M.C."/>
        </authorList>
    </citation>
    <scope>NUCLEOTIDE SEQUENCE [LARGE SCALE GENOMIC DNA]</scope>
    <source>
        <strain evidence="4 5">MCT13</strain>
    </source>
</reference>
<name>A0A1E3LUT0_9SPHN</name>
<gene>
    <name evidence="4" type="ORF">BFL28_17510</name>
</gene>
<proteinExistence type="predicted"/>
<dbReference type="Gene3D" id="3.40.50.2300">
    <property type="match status" value="1"/>
</dbReference>
<evidence type="ECO:0000256" key="2">
    <source>
        <dbReference type="PROSITE-ProRule" id="PRU00169"/>
    </source>
</evidence>
<dbReference type="SMART" id="SM00448">
    <property type="entry name" value="REC"/>
    <property type="match status" value="1"/>
</dbReference>
<dbReference type="PANTHER" id="PTHR44591">
    <property type="entry name" value="STRESS RESPONSE REGULATOR PROTEIN 1"/>
    <property type="match status" value="1"/>
</dbReference>
<dbReference type="PROSITE" id="PS50110">
    <property type="entry name" value="RESPONSE_REGULATORY"/>
    <property type="match status" value="1"/>
</dbReference>
<evidence type="ECO:0000259" key="3">
    <source>
        <dbReference type="PROSITE" id="PS50110"/>
    </source>
</evidence>
<accession>A0A1E3LUT0</accession>
<sequence length="108" mass="12011">MIVRLIGSDTLTDAGYDVVEAGSADEALRILERHGDVEVLFTDIRMPGTMDGLELARVVHERWPAMKILITSGDTFPPRSAIADDGRFLPKPYSTEVLRREIDTLLTL</sequence>
<evidence type="ECO:0000313" key="4">
    <source>
        <dbReference type="EMBL" id="ODP37527.1"/>
    </source>
</evidence>
<keyword evidence="1 2" id="KW-0597">Phosphoprotein</keyword>
<dbReference type="InterPro" id="IPR050595">
    <property type="entry name" value="Bact_response_regulator"/>
</dbReference>
<evidence type="ECO:0000313" key="5">
    <source>
        <dbReference type="Proteomes" id="UP000094487"/>
    </source>
</evidence>
<organism evidence="4 5">
    <name type="scientific">Sphingomonas turrisvirgatae</name>
    <dbReference type="NCBI Taxonomy" id="1888892"/>
    <lineage>
        <taxon>Bacteria</taxon>
        <taxon>Pseudomonadati</taxon>
        <taxon>Pseudomonadota</taxon>
        <taxon>Alphaproteobacteria</taxon>
        <taxon>Sphingomonadales</taxon>
        <taxon>Sphingomonadaceae</taxon>
        <taxon>Sphingomonas</taxon>
    </lineage>
</organism>
<evidence type="ECO:0000256" key="1">
    <source>
        <dbReference type="ARBA" id="ARBA00022553"/>
    </source>
</evidence>
<feature type="domain" description="Response regulatory" evidence="3">
    <location>
        <begin position="1"/>
        <end position="106"/>
    </location>
</feature>
<dbReference type="AlphaFoldDB" id="A0A1E3LUT0"/>
<dbReference type="SUPFAM" id="SSF52172">
    <property type="entry name" value="CheY-like"/>
    <property type="match status" value="1"/>
</dbReference>
<keyword evidence="5" id="KW-1185">Reference proteome</keyword>
<dbReference type="PANTHER" id="PTHR44591:SF21">
    <property type="entry name" value="TWO-COMPONENT RESPONSE REGULATOR"/>
    <property type="match status" value="1"/>
</dbReference>
<dbReference type="Proteomes" id="UP000094487">
    <property type="component" value="Unassembled WGS sequence"/>
</dbReference>
<dbReference type="InterPro" id="IPR011006">
    <property type="entry name" value="CheY-like_superfamily"/>
</dbReference>
<dbReference type="STRING" id="1888892.BFL28_17510"/>
<feature type="modified residue" description="4-aspartylphosphate" evidence="2">
    <location>
        <position position="43"/>
    </location>
</feature>
<dbReference type="GO" id="GO:0000160">
    <property type="term" value="P:phosphorelay signal transduction system"/>
    <property type="evidence" value="ECO:0007669"/>
    <property type="project" value="InterPro"/>
</dbReference>
<comment type="caution">
    <text evidence="4">The sequence shown here is derived from an EMBL/GenBank/DDBJ whole genome shotgun (WGS) entry which is preliminary data.</text>
</comment>
<dbReference type="EMBL" id="MDDS01000028">
    <property type="protein sequence ID" value="ODP37527.1"/>
    <property type="molecule type" value="Genomic_DNA"/>
</dbReference>
<protein>
    <recommendedName>
        <fullName evidence="3">Response regulatory domain-containing protein</fullName>
    </recommendedName>
</protein>